<accession>A0ABV2VBZ5</accession>
<keyword evidence="3" id="KW-1185">Reference proteome</keyword>
<dbReference type="RefSeq" id="WP_355662580.1">
    <property type="nucleotide sequence ID" value="NZ_JBEXRX010000001.1"/>
</dbReference>
<organism evidence="2 3">
    <name type="scientific">Micromonospora fulviviridis</name>
    <dbReference type="NCBI Taxonomy" id="47860"/>
    <lineage>
        <taxon>Bacteria</taxon>
        <taxon>Bacillati</taxon>
        <taxon>Actinomycetota</taxon>
        <taxon>Actinomycetes</taxon>
        <taxon>Micromonosporales</taxon>
        <taxon>Micromonosporaceae</taxon>
        <taxon>Micromonospora</taxon>
    </lineage>
</organism>
<dbReference type="SUPFAM" id="SSF55729">
    <property type="entry name" value="Acyl-CoA N-acyltransferases (Nat)"/>
    <property type="match status" value="1"/>
</dbReference>
<comment type="caution">
    <text evidence="2">The sequence shown here is derived from an EMBL/GenBank/DDBJ whole genome shotgun (WGS) entry which is preliminary data.</text>
</comment>
<dbReference type="PROSITE" id="PS51186">
    <property type="entry name" value="GNAT"/>
    <property type="match status" value="1"/>
</dbReference>
<protein>
    <submittedName>
        <fullName evidence="2">GNAT family N-acetyltransferase</fullName>
    </submittedName>
</protein>
<dbReference type="EMBL" id="JBEXRX010000001">
    <property type="protein sequence ID" value="MEU0150323.1"/>
    <property type="molecule type" value="Genomic_DNA"/>
</dbReference>
<dbReference type="InterPro" id="IPR016181">
    <property type="entry name" value="Acyl_CoA_acyltransferase"/>
</dbReference>
<evidence type="ECO:0000259" key="1">
    <source>
        <dbReference type="PROSITE" id="PS51186"/>
    </source>
</evidence>
<gene>
    <name evidence="2" type="ORF">ABZ071_00010</name>
</gene>
<name>A0ABV2VBZ5_9ACTN</name>
<proteinExistence type="predicted"/>
<sequence length="211" mass="23349">MEESPEPVREAAAVHADAINALGSRAFGVTWDGAFPRPGNLHRTITQAPRNGWAITVTLDESQVTGFAMVKPHMSERQVLLESVWCELAFLAVADTHRGQGLGSALVIDTQRRALAAGRLGMMATIQAKSADWYRRLGWHVGDHGHALVIPDVRTRRYGPVVWVHDSKLTHPRWAWTRLDPSRPVTAWTSRSGHVSQRSIAAELAVQEAWT</sequence>
<evidence type="ECO:0000313" key="2">
    <source>
        <dbReference type="EMBL" id="MEU0150323.1"/>
    </source>
</evidence>
<dbReference type="InterPro" id="IPR000182">
    <property type="entry name" value="GNAT_dom"/>
</dbReference>
<dbReference type="CDD" id="cd04301">
    <property type="entry name" value="NAT_SF"/>
    <property type="match status" value="1"/>
</dbReference>
<dbReference type="Gene3D" id="3.40.630.30">
    <property type="match status" value="1"/>
</dbReference>
<dbReference type="Proteomes" id="UP001550348">
    <property type="component" value="Unassembled WGS sequence"/>
</dbReference>
<dbReference type="Pfam" id="PF13508">
    <property type="entry name" value="Acetyltransf_7"/>
    <property type="match status" value="1"/>
</dbReference>
<evidence type="ECO:0000313" key="3">
    <source>
        <dbReference type="Proteomes" id="UP001550348"/>
    </source>
</evidence>
<reference evidence="2 3" key="1">
    <citation type="submission" date="2024-06" db="EMBL/GenBank/DDBJ databases">
        <title>The Natural Products Discovery Center: Release of the First 8490 Sequenced Strains for Exploring Actinobacteria Biosynthetic Diversity.</title>
        <authorList>
            <person name="Kalkreuter E."/>
            <person name="Kautsar S.A."/>
            <person name="Yang D."/>
            <person name="Bader C.D."/>
            <person name="Teijaro C.N."/>
            <person name="Fluegel L."/>
            <person name="Davis C.M."/>
            <person name="Simpson J.R."/>
            <person name="Lauterbach L."/>
            <person name="Steele A.D."/>
            <person name="Gui C."/>
            <person name="Meng S."/>
            <person name="Li G."/>
            <person name="Viehrig K."/>
            <person name="Ye F."/>
            <person name="Su P."/>
            <person name="Kiefer A.F."/>
            <person name="Nichols A."/>
            <person name="Cepeda A.J."/>
            <person name="Yan W."/>
            <person name="Fan B."/>
            <person name="Jiang Y."/>
            <person name="Adhikari A."/>
            <person name="Zheng C.-J."/>
            <person name="Schuster L."/>
            <person name="Cowan T.M."/>
            <person name="Smanski M.J."/>
            <person name="Chevrette M.G."/>
            <person name="De Carvalho L.P.S."/>
            <person name="Shen B."/>
        </authorList>
    </citation>
    <scope>NUCLEOTIDE SEQUENCE [LARGE SCALE GENOMIC DNA]</scope>
    <source>
        <strain evidence="2 3">NPDC006286</strain>
    </source>
</reference>
<feature type="domain" description="N-acetyltransferase" evidence="1">
    <location>
        <begin position="6"/>
        <end position="160"/>
    </location>
</feature>